<evidence type="ECO:0000313" key="2">
    <source>
        <dbReference type="Proteomes" id="UP000789901"/>
    </source>
</evidence>
<sequence>PIIRFAYYYKTHEQYENALKIAKEIPESYKDIKMLMAKCYSRTGDEKKVNRLKTTNKVRIDDYEILKQIAEYEDKDLSAIAKKKLNKYKNNRKNIKQMIRQFNQCDRC</sequence>
<name>A0ABN7X604_GIGMA</name>
<comment type="caution">
    <text evidence="1">The sequence shown here is derived from an EMBL/GenBank/DDBJ whole genome shotgun (WGS) entry which is preliminary data.</text>
</comment>
<protein>
    <submittedName>
        <fullName evidence="1">5998_t:CDS:1</fullName>
    </submittedName>
</protein>
<dbReference type="Proteomes" id="UP000789901">
    <property type="component" value="Unassembled WGS sequence"/>
</dbReference>
<feature type="non-terminal residue" evidence="1">
    <location>
        <position position="1"/>
    </location>
</feature>
<dbReference type="EMBL" id="CAJVQB010092700">
    <property type="protein sequence ID" value="CAG8848583.1"/>
    <property type="molecule type" value="Genomic_DNA"/>
</dbReference>
<keyword evidence="2" id="KW-1185">Reference proteome</keyword>
<accession>A0ABN7X604</accession>
<gene>
    <name evidence="1" type="ORF">GMARGA_LOCUS39251</name>
</gene>
<reference evidence="1 2" key="1">
    <citation type="submission" date="2021-06" db="EMBL/GenBank/DDBJ databases">
        <authorList>
            <person name="Kallberg Y."/>
            <person name="Tangrot J."/>
            <person name="Rosling A."/>
        </authorList>
    </citation>
    <scope>NUCLEOTIDE SEQUENCE [LARGE SCALE GENOMIC DNA]</scope>
    <source>
        <strain evidence="1 2">120-4 pot B 10/14</strain>
    </source>
</reference>
<organism evidence="1 2">
    <name type="scientific">Gigaspora margarita</name>
    <dbReference type="NCBI Taxonomy" id="4874"/>
    <lineage>
        <taxon>Eukaryota</taxon>
        <taxon>Fungi</taxon>
        <taxon>Fungi incertae sedis</taxon>
        <taxon>Mucoromycota</taxon>
        <taxon>Glomeromycotina</taxon>
        <taxon>Glomeromycetes</taxon>
        <taxon>Diversisporales</taxon>
        <taxon>Gigasporaceae</taxon>
        <taxon>Gigaspora</taxon>
    </lineage>
</organism>
<proteinExistence type="predicted"/>
<evidence type="ECO:0000313" key="1">
    <source>
        <dbReference type="EMBL" id="CAG8848583.1"/>
    </source>
</evidence>